<proteinExistence type="predicted"/>
<reference evidence="2 3" key="1">
    <citation type="submission" date="2024-06" db="EMBL/GenBank/DDBJ databases">
        <title>A chromosome level genome sequence of Diviner's sage (Salvia divinorum).</title>
        <authorList>
            <person name="Ford S.A."/>
            <person name="Ro D.-K."/>
            <person name="Ness R.W."/>
            <person name="Phillips M.A."/>
        </authorList>
    </citation>
    <scope>NUCLEOTIDE SEQUENCE [LARGE SCALE GENOMIC DNA]</scope>
    <source>
        <strain evidence="2">SAF-2024a</strain>
        <tissue evidence="2">Leaf</tissue>
    </source>
</reference>
<protein>
    <submittedName>
        <fullName evidence="2">Uncharacterized protein</fullName>
    </submittedName>
</protein>
<feature type="chain" id="PRO_5044845002" evidence="1">
    <location>
        <begin position="25"/>
        <end position="164"/>
    </location>
</feature>
<evidence type="ECO:0000313" key="2">
    <source>
        <dbReference type="EMBL" id="KAL1534554.1"/>
    </source>
</evidence>
<dbReference type="PANTHER" id="PTHR33321">
    <property type="match status" value="1"/>
</dbReference>
<name>A0ABD1FRS6_SALDI</name>
<evidence type="ECO:0000256" key="1">
    <source>
        <dbReference type="SAM" id="SignalP"/>
    </source>
</evidence>
<dbReference type="Proteomes" id="UP001567538">
    <property type="component" value="Unassembled WGS sequence"/>
</dbReference>
<dbReference type="InterPro" id="IPR007541">
    <property type="entry name" value="Uncharacterised_BSP"/>
</dbReference>
<keyword evidence="3" id="KW-1185">Reference proteome</keyword>
<keyword evidence="1" id="KW-0732">Signal</keyword>
<feature type="signal peptide" evidence="1">
    <location>
        <begin position="1"/>
        <end position="24"/>
    </location>
</feature>
<dbReference type="PANTHER" id="PTHR33321:SF12">
    <property type="entry name" value="PLANT BASIC SECRETORY PROTEIN (BSP) FAMILY PROTEIN"/>
    <property type="match status" value="1"/>
</dbReference>
<dbReference type="EMBL" id="JBEAFC010000012">
    <property type="protein sequence ID" value="KAL1534554.1"/>
    <property type="molecule type" value="Genomic_DNA"/>
</dbReference>
<sequence length="164" mass="18548">MAKTLHIFLASFALYASLLHSTLAAKIIVTNDASTTPGGIRFDREIGAAFTIATEQSIIEFIWKLFRQNTAADRKNVPVLNVVLKRIDDDTLAETGGDNIYVNDNGILSFGDAKFDFTALILRKGFTVDLNNKMREVYKDEYFLEMLGKPLDQVWKEYKAKYAR</sequence>
<accession>A0ABD1FRS6</accession>
<dbReference type="Pfam" id="PF04450">
    <property type="entry name" value="BSP"/>
    <property type="match status" value="2"/>
</dbReference>
<evidence type="ECO:0000313" key="3">
    <source>
        <dbReference type="Proteomes" id="UP001567538"/>
    </source>
</evidence>
<dbReference type="AlphaFoldDB" id="A0ABD1FRS6"/>
<organism evidence="2 3">
    <name type="scientific">Salvia divinorum</name>
    <name type="common">Maria pastora</name>
    <name type="synonym">Diviner's sage</name>
    <dbReference type="NCBI Taxonomy" id="28513"/>
    <lineage>
        <taxon>Eukaryota</taxon>
        <taxon>Viridiplantae</taxon>
        <taxon>Streptophyta</taxon>
        <taxon>Embryophyta</taxon>
        <taxon>Tracheophyta</taxon>
        <taxon>Spermatophyta</taxon>
        <taxon>Magnoliopsida</taxon>
        <taxon>eudicotyledons</taxon>
        <taxon>Gunneridae</taxon>
        <taxon>Pentapetalae</taxon>
        <taxon>asterids</taxon>
        <taxon>lamiids</taxon>
        <taxon>Lamiales</taxon>
        <taxon>Lamiaceae</taxon>
        <taxon>Nepetoideae</taxon>
        <taxon>Mentheae</taxon>
        <taxon>Salviinae</taxon>
        <taxon>Salvia</taxon>
        <taxon>Salvia subgen. Calosphace</taxon>
    </lineage>
</organism>
<comment type="caution">
    <text evidence="2">The sequence shown here is derived from an EMBL/GenBank/DDBJ whole genome shotgun (WGS) entry which is preliminary data.</text>
</comment>
<gene>
    <name evidence="2" type="ORF">AAHA92_30721</name>
</gene>